<protein>
    <submittedName>
        <fullName evidence="2">Class I SAM-dependent methyltransferase</fullName>
    </submittedName>
</protein>
<gene>
    <name evidence="2" type="ORF">M3B43_06690</name>
</gene>
<dbReference type="PANTHER" id="PTHR18895">
    <property type="entry name" value="HEMK METHYLTRANSFERASE"/>
    <property type="match status" value="1"/>
</dbReference>
<accession>A0ABT2HQR0</accession>
<keyword evidence="2" id="KW-0808">Transferase</keyword>
<dbReference type="EMBL" id="JALXMO010000013">
    <property type="protein sequence ID" value="MCT1607019.1"/>
    <property type="molecule type" value="Genomic_DNA"/>
</dbReference>
<dbReference type="CDD" id="cd02440">
    <property type="entry name" value="AdoMet_MTases"/>
    <property type="match status" value="1"/>
</dbReference>
<dbReference type="GO" id="GO:0008168">
    <property type="term" value="F:methyltransferase activity"/>
    <property type="evidence" value="ECO:0007669"/>
    <property type="project" value="UniProtKB-KW"/>
</dbReference>
<keyword evidence="3" id="KW-1185">Reference proteome</keyword>
<dbReference type="RefSeq" id="WP_260073043.1">
    <property type="nucleotide sequence ID" value="NZ_JALXMO010000013.1"/>
</dbReference>
<feature type="domain" description="Methyltransferase small" evidence="1">
    <location>
        <begin position="35"/>
        <end position="124"/>
    </location>
</feature>
<keyword evidence="2" id="KW-0489">Methyltransferase</keyword>
<dbReference type="PANTHER" id="PTHR18895:SF74">
    <property type="entry name" value="MTRF1L RELEASE FACTOR GLUTAMINE METHYLTRANSFERASE"/>
    <property type="match status" value="1"/>
</dbReference>
<dbReference type="Gene3D" id="3.40.50.150">
    <property type="entry name" value="Vaccinia Virus protein VP39"/>
    <property type="match status" value="1"/>
</dbReference>
<dbReference type="InterPro" id="IPR029063">
    <property type="entry name" value="SAM-dependent_MTases_sf"/>
</dbReference>
<comment type="caution">
    <text evidence="2">The sequence shown here is derived from an EMBL/GenBank/DDBJ whole genome shotgun (WGS) entry which is preliminary data.</text>
</comment>
<dbReference type="Pfam" id="PF05175">
    <property type="entry name" value="MTS"/>
    <property type="match status" value="1"/>
</dbReference>
<dbReference type="InterPro" id="IPR007848">
    <property type="entry name" value="Small_mtfrase_dom"/>
</dbReference>
<reference evidence="2 3" key="1">
    <citation type="submission" date="2022-04" db="EMBL/GenBank/DDBJ databases">
        <title>Human microbiome associated bacterial genomes.</title>
        <authorList>
            <person name="Sandstrom S."/>
            <person name="Salamzade R."/>
            <person name="Kalan L.R."/>
        </authorList>
    </citation>
    <scope>NUCLEOTIDE SEQUENCE [LARGE SCALE GENOMIC DNA]</scope>
    <source>
        <strain evidence="3">p3-SID767</strain>
    </source>
</reference>
<organism evidence="2 3">
    <name type="scientific">Nesterenkonia massiliensis</name>
    <dbReference type="NCBI Taxonomy" id="1232429"/>
    <lineage>
        <taxon>Bacteria</taxon>
        <taxon>Bacillati</taxon>
        <taxon>Actinomycetota</taxon>
        <taxon>Actinomycetes</taxon>
        <taxon>Micrococcales</taxon>
        <taxon>Micrococcaceae</taxon>
        <taxon>Nesterenkonia</taxon>
    </lineage>
</organism>
<dbReference type="SUPFAM" id="SSF53335">
    <property type="entry name" value="S-adenosyl-L-methionine-dependent methyltransferases"/>
    <property type="match status" value="1"/>
</dbReference>
<evidence type="ECO:0000259" key="1">
    <source>
        <dbReference type="Pfam" id="PF05175"/>
    </source>
</evidence>
<dbReference type="InterPro" id="IPR050320">
    <property type="entry name" value="N5-glutamine_MTase"/>
</dbReference>
<name>A0ABT2HQR0_9MICC</name>
<dbReference type="PROSITE" id="PS00092">
    <property type="entry name" value="N6_MTASE"/>
    <property type="match status" value="1"/>
</dbReference>
<proteinExistence type="predicted"/>
<sequence length="204" mass="21701">MQQLRFQGLSISYDHHVLEPRPWTEAQSTWAAELLGDAPAGPVLELCAGVGHIGLAAVRDSDRDLVMVDINPVAQRFALENAAVNGLGSRVDFRLGGIDAVLTSEEQFALIVADPPWVRSTETTRYPADPLLAIDGGDDGLDLARTCVDLIGAHLAAGGTALLQIGTPEQAQDIEAYATESSAGSLSVVETRVYDRGVLIQLSR</sequence>
<evidence type="ECO:0000313" key="2">
    <source>
        <dbReference type="EMBL" id="MCT1607019.1"/>
    </source>
</evidence>
<evidence type="ECO:0000313" key="3">
    <source>
        <dbReference type="Proteomes" id="UP001205046"/>
    </source>
</evidence>
<dbReference type="GO" id="GO:0032259">
    <property type="term" value="P:methylation"/>
    <property type="evidence" value="ECO:0007669"/>
    <property type="project" value="UniProtKB-KW"/>
</dbReference>
<dbReference type="Proteomes" id="UP001205046">
    <property type="component" value="Unassembled WGS sequence"/>
</dbReference>
<dbReference type="InterPro" id="IPR002052">
    <property type="entry name" value="DNA_methylase_N6_adenine_CS"/>
</dbReference>